<dbReference type="SUPFAM" id="SSF55874">
    <property type="entry name" value="ATPase domain of HSP90 chaperone/DNA topoisomerase II/histidine kinase"/>
    <property type="match status" value="1"/>
</dbReference>
<feature type="domain" description="Histidine kinase/HSP90-like ATPase" evidence="5">
    <location>
        <begin position="389"/>
        <end position="483"/>
    </location>
</feature>
<dbReference type="InterPro" id="IPR035965">
    <property type="entry name" value="PAS-like_dom_sf"/>
</dbReference>
<dbReference type="PANTHER" id="PTHR24421">
    <property type="entry name" value="NITRATE/NITRITE SENSOR PROTEIN NARX-RELATED"/>
    <property type="match status" value="1"/>
</dbReference>
<feature type="domain" description="PAS" evidence="4">
    <location>
        <begin position="137"/>
        <end position="209"/>
    </location>
</feature>
<keyword evidence="3" id="KW-0902">Two-component regulatory system</keyword>
<dbReference type="SMART" id="SM00091">
    <property type="entry name" value="PAS"/>
    <property type="match status" value="2"/>
</dbReference>
<dbReference type="GO" id="GO:0000155">
    <property type="term" value="F:phosphorelay sensor kinase activity"/>
    <property type="evidence" value="ECO:0007669"/>
    <property type="project" value="InterPro"/>
</dbReference>
<dbReference type="Gene3D" id="3.30.450.20">
    <property type="entry name" value="PAS domain"/>
    <property type="match status" value="2"/>
</dbReference>
<dbReference type="Pfam" id="PF02518">
    <property type="entry name" value="HATPase_c"/>
    <property type="match status" value="1"/>
</dbReference>
<dbReference type="InterPro" id="IPR003594">
    <property type="entry name" value="HATPase_dom"/>
</dbReference>
<organism evidence="6 7">
    <name type="scientific">Janthinobacterium lividum</name>
    <dbReference type="NCBI Taxonomy" id="29581"/>
    <lineage>
        <taxon>Bacteria</taxon>
        <taxon>Pseudomonadati</taxon>
        <taxon>Pseudomonadota</taxon>
        <taxon>Betaproteobacteria</taxon>
        <taxon>Burkholderiales</taxon>
        <taxon>Oxalobacteraceae</taxon>
        <taxon>Janthinobacterium</taxon>
    </lineage>
</organism>
<evidence type="ECO:0000313" key="6">
    <source>
        <dbReference type="EMBL" id="SFY03239.1"/>
    </source>
</evidence>
<sequence length="506" mass="55577">MKKANSMHDTPRLAPAMRAAAPEIYLYDAASLQLLDANDAACGNLQYARKELLAMTPFTLAPQLDAQQLAAVLATLDDSIGAQARLHVQQRRRDGSLYSLSLQLSRAHRHGRALLLAEGEDLRTPQATAAALAQVQSRFNAIVSNTPGLVYQFCLHADGRASFAYLSDGCQALLGLSPALLHARPELFYQLILADDRASYLESMQTSKTALWSWNWEGRIWIDAWKDVKWINLRSTPRALADGTVQWEGIMTNITESRLEQIEVRQSRARLAELTAHIDKVKEHERTRLARELHDDLGGNLTAIKMALAMLARRLPPDDPQLQEKADYVDALVDRSIDAVHRISLDLRPSMLDLGLVAALDWQVKEFARQAGIECQFISNRQHIDLELDQATSLFRIAQEALTNIAKHAQASKVSVRLARQRQHISLSIADNGVGMRLSDRAKPQSFGIRGMAERASALGGTLSLMDGPDGGTILSIKIRLTTAREAIIAAAASAPAHSGPPPDAA</sequence>
<dbReference type="Gene3D" id="1.20.5.1930">
    <property type="match status" value="1"/>
</dbReference>
<evidence type="ECO:0000259" key="4">
    <source>
        <dbReference type="SMART" id="SM00091"/>
    </source>
</evidence>
<evidence type="ECO:0000259" key="5">
    <source>
        <dbReference type="SMART" id="SM00387"/>
    </source>
</evidence>
<dbReference type="InterPro" id="IPR011712">
    <property type="entry name" value="Sig_transdc_His_kin_sub3_dim/P"/>
</dbReference>
<gene>
    <name evidence="6" type="ORF">SAMN03097694_4206</name>
</gene>
<keyword evidence="1" id="KW-0808">Transferase</keyword>
<dbReference type="EMBL" id="FPKH01000005">
    <property type="protein sequence ID" value="SFY03239.1"/>
    <property type="molecule type" value="Genomic_DNA"/>
</dbReference>
<dbReference type="InterPro" id="IPR000014">
    <property type="entry name" value="PAS"/>
</dbReference>
<keyword evidence="2 6" id="KW-0418">Kinase</keyword>
<dbReference type="SUPFAM" id="SSF55785">
    <property type="entry name" value="PYP-like sensor domain (PAS domain)"/>
    <property type="match status" value="2"/>
</dbReference>
<comment type="caution">
    <text evidence="6">The sequence shown here is derived from an EMBL/GenBank/DDBJ whole genome shotgun (WGS) entry which is preliminary data.</text>
</comment>
<dbReference type="InterPro" id="IPR050482">
    <property type="entry name" value="Sensor_HK_TwoCompSys"/>
</dbReference>
<accession>A0AB38CCH6</accession>
<name>A0AB38CCH6_9BURK</name>
<protein>
    <submittedName>
        <fullName evidence="6">Histidine kinase-, DNA gyrase B-, and HSP90-like ATPase</fullName>
    </submittedName>
</protein>
<dbReference type="GO" id="GO:0016020">
    <property type="term" value="C:membrane"/>
    <property type="evidence" value="ECO:0007669"/>
    <property type="project" value="InterPro"/>
</dbReference>
<dbReference type="GO" id="GO:0046983">
    <property type="term" value="F:protein dimerization activity"/>
    <property type="evidence" value="ECO:0007669"/>
    <property type="project" value="InterPro"/>
</dbReference>
<dbReference type="CDD" id="cd16917">
    <property type="entry name" value="HATPase_UhpB-NarQ-NarX-like"/>
    <property type="match status" value="1"/>
</dbReference>
<dbReference type="AlphaFoldDB" id="A0AB38CCH6"/>
<dbReference type="CDD" id="cd00130">
    <property type="entry name" value="PAS"/>
    <property type="match status" value="1"/>
</dbReference>
<reference evidence="6 7" key="1">
    <citation type="submission" date="2016-11" db="EMBL/GenBank/DDBJ databases">
        <authorList>
            <person name="Varghese N."/>
            <person name="Submissions S."/>
        </authorList>
    </citation>
    <scope>NUCLEOTIDE SEQUENCE [LARGE SCALE GENOMIC DNA]</scope>
    <source>
        <strain evidence="6 7">NFR18</strain>
    </source>
</reference>
<evidence type="ECO:0000256" key="1">
    <source>
        <dbReference type="ARBA" id="ARBA00022679"/>
    </source>
</evidence>
<evidence type="ECO:0000313" key="7">
    <source>
        <dbReference type="Proteomes" id="UP000182489"/>
    </source>
</evidence>
<dbReference type="InterPro" id="IPR036890">
    <property type="entry name" value="HATPase_C_sf"/>
</dbReference>
<feature type="domain" description="PAS" evidence="4">
    <location>
        <begin position="11"/>
        <end position="78"/>
    </location>
</feature>
<evidence type="ECO:0000256" key="2">
    <source>
        <dbReference type="ARBA" id="ARBA00022777"/>
    </source>
</evidence>
<proteinExistence type="predicted"/>
<dbReference type="Pfam" id="PF07730">
    <property type="entry name" value="HisKA_3"/>
    <property type="match status" value="1"/>
</dbReference>
<dbReference type="PANTHER" id="PTHR24421:SF59">
    <property type="entry name" value="OXYGEN SENSOR HISTIDINE KINASE NREB"/>
    <property type="match status" value="1"/>
</dbReference>
<dbReference type="Gene3D" id="3.30.565.10">
    <property type="entry name" value="Histidine kinase-like ATPase, C-terminal domain"/>
    <property type="match status" value="1"/>
</dbReference>
<dbReference type="Proteomes" id="UP000182489">
    <property type="component" value="Unassembled WGS sequence"/>
</dbReference>
<dbReference type="SMART" id="SM00387">
    <property type="entry name" value="HATPase_c"/>
    <property type="match status" value="1"/>
</dbReference>
<evidence type="ECO:0000256" key="3">
    <source>
        <dbReference type="ARBA" id="ARBA00023012"/>
    </source>
</evidence>